<feature type="transmembrane region" description="Helical" evidence="5">
    <location>
        <begin position="43"/>
        <end position="62"/>
    </location>
</feature>
<gene>
    <name evidence="6" type="ordered locus">Ta0586</name>
</gene>
<evidence type="ECO:0000313" key="7">
    <source>
        <dbReference type="Proteomes" id="UP000001024"/>
    </source>
</evidence>
<dbReference type="GO" id="GO:0005886">
    <property type="term" value="C:plasma membrane"/>
    <property type="evidence" value="ECO:0007669"/>
    <property type="project" value="UniProtKB-SubCell"/>
</dbReference>
<evidence type="ECO:0000256" key="2">
    <source>
        <dbReference type="ARBA" id="ARBA00022692"/>
    </source>
</evidence>
<dbReference type="AlphaFoldDB" id="Q9HKL1"/>
<evidence type="ECO:0000256" key="4">
    <source>
        <dbReference type="ARBA" id="ARBA00023136"/>
    </source>
</evidence>
<evidence type="ECO:0000256" key="5">
    <source>
        <dbReference type="RuleBase" id="RU363041"/>
    </source>
</evidence>
<feature type="transmembrane region" description="Helical" evidence="5">
    <location>
        <begin position="248"/>
        <end position="268"/>
    </location>
</feature>
<evidence type="ECO:0000256" key="1">
    <source>
        <dbReference type="ARBA" id="ARBA00004141"/>
    </source>
</evidence>
<dbReference type="InParanoid" id="Q9HKL1"/>
<keyword evidence="2 5" id="KW-0812">Transmembrane</keyword>
<keyword evidence="4 5" id="KW-0472">Membrane</keyword>
<dbReference type="KEGG" id="tac:Ta0586"/>
<dbReference type="EMBL" id="AL445064">
    <property type="protein sequence ID" value="CAC11726.1"/>
    <property type="molecule type" value="Genomic_DNA"/>
</dbReference>
<dbReference type="PANTHER" id="PTHR43701">
    <property type="entry name" value="MEMBRANE TRANSPORTER PROTEIN MJ0441-RELATED"/>
    <property type="match status" value="1"/>
</dbReference>
<dbReference type="Proteomes" id="UP000001024">
    <property type="component" value="Chromosome"/>
</dbReference>
<feature type="transmembrane region" description="Helical" evidence="5">
    <location>
        <begin position="100"/>
        <end position="117"/>
    </location>
</feature>
<dbReference type="Pfam" id="PF01925">
    <property type="entry name" value="TauE"/>
    <property type="match status" value="1"/>
</dbReference>
<keyword evidence="3 5" id="KW-1133">Transmembrane helix</keyword>
<accession>Q9HKL1</accession>
<proteinExistence type="inferred from homology"/>
<comment type="similarity">
    <text evidence="5">Belongs to the 4-toluene sulfonate uptake permease (TSUP) (TC 2.A.102) family.</text>
</comment>
<sequence>MQYIFSIISGIIVGFSLGLIGGGGSILAIPLLIYFVGIKNPHLVIGTTALAVGINALINVYSHLRKKNVSLRTGAIFTVFGILGVLLGTTLGLITPGGKLLFLFSFLMIVIGAYMFITKCKTCKNYDAIPKKNNNDDPPDPPKKGLWQKIKLEVFGVLAGFASGYFGIGGGFLIVPALLYSADITMNLAVGTSLMSVGTFGLVTALRYGIAGKVLVTIALLYVLGGIFGGYAGAKLSSSMKRSTLRRFFSLIIIVVGIYMAIESFSAVF</sequence>
<dbReference type="PaxDb" id="273075-Ta0586"/>
<keyword evidence="7" id="KW-1185">Reference proteome</keyword>
<evidence type="ECO:0000313" key="6">
    <source>
        <dbReference type="EMBL" id="CAC11726.1"/>
    </source>
</evidence>
<feature type="transmembrane region" description="Helical" evidence="5">
    <location>
        <begin position="74"/>
        <end position="94"/>
    </location>
</feature>
<feature type="transmembrane region" description="Helical" evidence="5">
    <location>
        <begin position="184"/>
        <end position="203"/>
    </location>
</feature>
<reference evidence="6 7" key="1">
    <citation type="journal article" date="2000" name="Nature">
        <title>The genome sequence of the thermoacidophilic scavenger Thermoplasma acidophilum.</title>
        <authorList>
            <person name="Ruepp A."/>
            <person name="Graml W."/>
            <person name="Santos-Martinez M.L."/>
            <person name="Koretke K.K."/>
            <person name="Volker C."/>
            <person name="Mewes H.W."/>
            <person name="Frishman D."/>
            <person name="Stocker S."/>
            <person name="Lupas A.N."/>
            <person name="Baumeister W."/>
        </authorList>
    </citation>
    <scope>NUCLEOTIDE SEQUENCE [LARGE SCALE GENOMIC DNA]</scope>
    <source>
        <strain evidence="7">ATCC 25905 / DSM 1728 / JCM 9062 / NBRC 15155 / AMRC-C165</strain>
    </source>
</reference>
<dbReference type="PANTHER" id="PTHR43701:SF2">
    <property type="entry name" value="MEMBRANE TRANSPORTER PROTEIN YJNA-RELATED"/>
    <property type="match status" value="1"/>
</dbReference>
<evidence type="ECO:0000256" key="3">
    <source>
        <dbReference type="ARBA" id="ARBA00022989"/>
    </source>
</evidence>
<dbReference type="EnsemblBacteria" id="CAC11726">
    <property type="protein sequence ID" value="CAC11726"/>
    <property type="gene ID" value="CAC11726"/>
</dbReference>
<feature type="transmembrane region" description="Helical" evidence="5">
    <location>
        <begin position="210"/>
        <end position="228"/>
    </location>
</feature>
<dbReference type="HOGENOM" id="CLU_045498_5_0_2"/>
<dbReference type="eggNOG" id="arCOG02050">
    <property type="taxonomic scope" value="Archaea"/>
</dbReference>
<protein>
    <recommendedName>
        <fullName evidence="5">Probable membrane transporter protein</fullName>
    </recommendedName>
</protein>
<comment type="subcellular location">
    <subcellularLocation>
        <location evidence="5">Cell membrane</location>
        <topology evidence="5">Multi-pass membrane protein</topology>
    </subcellularLocation>
    <subcellularLocation>
        <location evidence="1">Membrane</location>
        <topology evidence="1">Multi-pass membrane protein</topology>
    </subcellularLocation>
</comment>
<feature type="transmembrane region" description="Helical" evidence="5">
    <location>
        <begin position="12"/>
        <end position="37"/>
    </location>
</feature>
<organism evidence="6 7">
    <name type="scientific">Thermoplasma acidophilum (strain ATCC 25905 / DSM 1728 / JCM 9062 / NBRC 15155 / AMRC-C165)</name>
    <dbReference type="NCBI Taxonomy" id="273075"/>
    <lineage>
        <taxon>Archaea</taxon>
        <taxon>Methanobacteriati</taxon>
        <taxon>Thermoplasmatota</taxon>
        <taxon>Thermoplasmata</taxon>
        <taxon>Thermoplasmatales</taxon>
        <taxon>Thermoplasmataceae</taxon>
        <taxon>Thermoplasma</taxon>
    </lineage>
</organism>
<name>Q9HKL1_THEAC</name>
<keyword evidence="5" id="KW-1003">Cell membrane</keyword>
<dbReference type="InterPro" id="IPR002781">
    <property type="entry name" value="TM_pro_TauE-like"/>
</dbReference>
<dbReference type="InterPro" id="IPR051598">
    <property type="entry name" value="TSUP/Inactive_protease-like"/>
</dbReference>
<feature type="transmembrane region" description="Helical" evidence="5">
    <location>
        <begin position="154"/>
        <end position="178"/>
    </location>
</feature>
<dbReference type="STRING" id="273075.gene:9571806"/>